<protein>
    <submittedName>
        <fullName evidence="3">PH domain-containing protein</fullName>
    </submittedName>
</protein>
<keyword evidence="1" id="KW-0812">Transmembrane</keyword>
<keyword evidence="1" id="KW-1133">Transmembrane helix</keyword>
<dbReference type="EMBL" id="FPBA01000009">
    <property type="protein sequence ID" value="SFT75482.1"/>
    <property type="molecule type" value="Genomic_DNA"/>
</dbReference>
<keyword evidence="4" id="KW-1185">Reference proteome</keyword>
<accession>A0A1I7AKM6</accession>
<keyword evidence="1" id="KW-0472">Membrane</keyword>
<feature type="domain" description="Low molecular weight protein antigen 6 PH" evidence="2">
    <location>
        <begin position="50"/>
        <end position="118"/>
    </location>
</feature>
<feature type="transmembrane region" description="Helical" evidence="1">
    <location>
        <begin position="12"/>
        <end position="29"/>
    </location>
</feature>
<dbReference type="AlphaFoldDB" id="A0A1I7AKM6"/>
<organism evidence="3 4">
    <name type="scientific">Geodermatophilus amargosae</name>
    <dbReference type="NCBI Taxonomy" id="1296565"/>
    <lineage>
        <taxon>Bacteria</taxon>
        <taxon>Bacillati</taxon>
        <taxon>Actinomycetota</taxon>
        <taxon>Actinomycetes</taxon>
        <taxon>Geodermatophilales</taxon>
        <taxon>Geodermatophilaceae</taxon>
        <taxon>Geodermatophilus</taxon>
    </lineage>
</organism>
<evidence type="ECO:0000313" key="4">
    <source>
        <dbReference type="Proteomes" id="UP000199546"/>
    </source>
</evidence>
<gene>
    <name evidence="3" type="ORF">SAMN05660657_02864</name>
</gene>
<dbReference type="Proteomes" id="UP000199546">
    <property type="component" value="Unassembled WGS sequence"/>
</dbReference>
<dbReference type="RefSeq" id="WP_093580048.1">
    <property type="nucleotide sequence ID" value="NZ_FPBA01000009.1"/>
</dbReference>
<reference evidence="4" key="1">
    <citation type="submission" date="2016-10" db="EMBL/GenBank/DDBJ databases">
        <authorList>
            <person name="Varghese N."/>
            <person name="Submissions S."/>
        </authorList>
    </citation>
    <scope>NUCLEOTIDE SEQUENCE [LARGE SCALE GENOMIC DNA]</scope>
    <source>
        <strain evidence="4">DSM 46136</strain>
    </source>
</reference>
<evidence type="ECO:0000313" key="3">
    <source>
        <dbReference type="EMBL" id="SFT75482.1"/>
    </source>
</evidence>
<dbReference type="InterPro" id="IPR019692">
    <property type="entry name" value="CFP-6_PH"/>
</dbReference>
<name>A0A1I7AKM6_9ACTN</name>
<dbReference type="Pfam" id="PF10756">
    <property type="entry name" value="bPH_6"/>
    <property type="match status" value="1"/>
</dbReference>
<sequence length="126" mass="13464">MASLARLRLSRVTLVPVVFLAVCVLPFAAASPWAAPVLLLPVLAAVWVLRVGVDVDDDAITSRGLVGQRRVAWDDLAGIRVVRNARLRLVTSGGREVPLPVLRARDLPRLAGWSGGRIDVPAPPGH</sequence>
<feature type="transmembrane region" description="Helical" evidence="1">
    <location>
        <begin position="35"/>
        <end position="53"/>
    </location>
</feature>
<dbReference type="OrthoDB" id="5194605at2"/>
<evidence type="ECO:0000259" key="2">
    <source>
        <dbReference type="Pfam" id="PF10756"/>
    </source>
</evidence>
<proteinExistence type="predicted"/>
<evidence type="ECO:0000256" key="1">
    <source>
        <dbReference type="SAM" id="Phobius"/>
    </source>
</evidence>
<dbReference type="STRING" id="1296565.SAMN05660657_02864"/>